<accession>A0A0C3S3U3</accession>
<protein>
    <submittedName>
        <fullName evidence="1">Uncharacterized protein</fullName>
    </submittedName>
</protein>
<evidence type="ECO:0000313" key="1">
    <source>
        <dbReference type="EMBL" id="KIP10271.1"/>
    </source>
</evidence>
<dbReference type="Proteomes" id="UP000053257">
    <property type="component" value="Unassembled WGS sequence"/>
</dbReference>
<gene>
    <name evidence="1" type="ORF">PHLGIDRAFT_248531</name>
</gene>
<proteinExistence type="predicted"/>
<dbReference type="HOGENOM" id="CLU_2997204_0_0_1"/>
<dbReference type="AlphaFoldDB" id="A0A0C3S3U3"/>
<name>A0A0C3S3U3_PHLG1</name>
<sequence>MGSFTREKCTEAMASSLPLPRIRSRKNAPRRPTDTHLLASRTDVRYLRHIQVFPVST</sequence>
<keyword evidence="2" id="KW-1185">Reference proteome</keyword>
<evidence type="ECO:0000313" key="2">
    <source>
        <dbReference type="Proteomes" id="UP000053257"/>
    </source>
</evidence>
<dbReference type="EMBL" id="KN840456">
    <property type="protein sequence ID" value="KIP10271.1"/>
    <property type="molecule type" value="Genomic_DNA"/>
</dbReference>
<organism evidence="1 2">
    <name type="scientific">Phlebiopsis gigantea (strain 11061_1 CR5-6)</name>
    <name type="common">White-rot fungus</name>
    <name type="synonym">Peniophora gigantea</name>
    <dbReference type="NCBI Taxonomy" id="745531"/>
    <lineage>
        <taxon>Eukaryota</taxon>
        <taxon>Fungi</taxon>
        <taxon>Dikarya</taxon>
        <taxon>Basidiomycota</taxon>
        <taxon>Agaricomycotina</taxon>
        <taxon>Agaricomycetes</taxon>
        <taxon>Polyporales</taxon>
        <taxon>Phanerochaetaceae</taxon>
        <taxon>Phlebiopsis</taxon>
    </lineage>
</organism>
<reference evidence="1 2" key="1">
    <citation type="journal article" date="2014" name="PLoS Genet.">
        <title>Analysis of the Phlebiopsis gigantea genome, transcriptome and secretome provides insight into its pioneer colonization strategies of wood.</title>
        <authorList>
            <person name="Hori C."/>
            <person name="Ishida T."/>
            <person name="Igarashi K."/>
            <person name="Samejima M."/>
            <person name="Suzuki H."/>
            <person name="Master E."/>
            <person name="Ferreira P."/>
            <person name="Ruiz-Duenas F.J."/>
            <person name="Held B."/>
            <person name="Canessa P."/>
            <person name="Larrondo L.F."/>
            <person name="Schmoll M."/>
            <person name="Druzhinina I.S."/>
            <person name="Kubicek C.P."/>
            <person name="Gaskell J.A."/>
            <person name="Kersten P."/>
            <person name="St John F."/>
            <person name="Glasner J."/>
            <person name="Sabat G."/>
            <person name="Splinter BonDurant S."/>
            <person name="Syed K."/>
            <person name="Yadav J."/>
            <person name="Mgbeahuruike A.C."/>
            <person name="Kovalchuk A."/>
            <person name="Asiegbu F.O."/>
            <person name="Lackner G."/>
            <person name="Hoffmeister D."/>
            <person name="Rencoret J."/>
            <person name="Gutierrez A."/>
            <person name="Sun H."/>
            <person name="Lindquist E."/>
            <person name="Barry K."/>
            <person name="Riley R."/>
            <person name="Grigoriev I.V."/>
            <person name="Henrissat B."/>
            <person name="Kues U."/>
            <person name="Berka R.M."/>
            <person name="Martinez A.T."/>
            <person name="Covert S.F."/>
            <person name="Blanchette R.A."/>
            <person name="Cullen D."/>
        </authorList>
    </citation>
    <scope>NUCLEOTIDE SEQUENCE [LARGE SCALE GENOMIC DNA]</scope>
    <source>
        <strain evidence="1 2">11061_1 CR5-6</strain>
    </source>
</reference>